<sequence length="126" mass="14309">MGKIDYEGNKEDICPIYQFLIHPHPVAPTVDVPRAGDRGKAGPREEAKHEFEKDPWERVMDQLTKASEESLIAVVAIETVTARFVPGKILHRDKVLLLKHTIKDLIKAWDFAILASKSKELEFTSF</sequence>
<name>A0ABS8TCV7_DATST</name>
<dbReference type="Proteomes" id="UP000823775">
    <property type="component" value="Unassembled WGS sequence"/>
</dbReference>
<organism evidence="2 3">
    <name type="scientific">Datura stramonium</name>
    <name type="common">Jimsonweed</name>
    <name type="synonym">Common thornapple</name>
    <dbReference type="NCBI Taxonomy" id="4076"/>
    <lineage>
        <taxon>Eukaryota</taxon>
        <taxon>Viridiplantae</taxon>
        <taxon>Streptophyta</taxon>
        <taxon>Embryophyta</taxon>
        <taxon>Tracheophyta</taxon>
        <taxon>Spermatophyta</taxon>
        <taxon>Magnoliopsida</taxon>
        <taxon>eudicotyledons</taxon>
        <taxon>Gunneridae</taxon>
        <taxon>Pentapetalae</taxon>
        <taxon>asterids</taxon>
        <taxon>lamiids</taxon>
        <taxon>Solanales</taxon>
        <taxon>Solanaceae</taxon>
        <taxon>Solanoideae</taxon>
        <taxon>Datureae</taxon>
        <taxon>Datura</taxon>
    </lineage>
</organism>
<accession>A0ABS8TCV7</accession>
<feature type="region of interest" description="Disordered" evidence="1">
    <location>
        <begin position="28"/>
        <end position="53"/>
    </location>
</feature>
<evidence type="ECO:0000313" key="2">
    <source>
        <dbReference type="EMBL" id="MCD7469227.1"/>
    </source>
</evidence>
<proteinExistence type="predicted"/>
<evidence type="ECO:0000313" key="3">
    <source>
        <dbReference type="Proteomes" id="UP000823775"/>
    </source>
</evidence>
<evidence type="ECO:0000256" key="1">
    <source>
        <dbReference type="SAM" id="MobiDB-lite"/>
    </source>
</evidence>
<keyword evidence="3" id="KW-1185">Reference proteome</keyword>
<reference evidence="2 3" key="1">
    <citation type="journal article" date="2021" name="BMC Genomics">
        <title>Datura genome reveals duplications of psychoactive alkaloid biosynthetic genes and high mutation rate following tissue culture.</title>
        <authorList>
            <person name="Rajewski A."/>
            <person name="Carter-House D."/>
            <person name="Stajich J."/>
            <person name="Litt A."/>
        </authorList>
    </citation>
    <scope>NUCLEOTIDE SEQUENCE [LARGE SCALE GENOMIC DNA]</scope>
    <source>
        <strain evidence="2">AR-01</strain>
    </source>
</reference>
<feature type="compositionally biased region" description="Basic and acidic residues" evidence="1">
    <location>
        <begin position="34"/>
        <end position="53"/>
    </location>
</feature>
<gene>
    <name evidence="2" type="ORF">HAX54_008091</name>
</gene>
<protein>
    <submittedName>
        <fullName evidence="2">Uncharacterized protein</fullName>
    </submittedName>
</protein>
<comment type="caution">
    <text evidence="2">The sequence shown here is derived from an EMBL/GenBank/DDBJ whole genome shotgun (WGS) entry which is preliminary data.</text>
</comment>
<dbReference type="EMBL" id="JACEIK010001418">
    <property type="protein sequence ID" value="MCD7469227.1"/>
    <property type="molecule type" value="Genomic_DNA"/>
</dbReference>